<evidence type="ECO:0000313" key="1">
    <source>
        <dbReference type="EMBL" id="KAG0724375.1"/>
    </source>
</evidence>
<evidence type="ECO:0000313" key="2">
    <source>
        <dbReference type="Proteomes" id="UP000770661"/>
    </source>
</evidence>
<proteinExistence type="predicted"/>
<gene>
    <name evidence="1" type="ORF">GWK47_040722</name>
</gene>
<dbReference type="Proteomes" id="UP000770661">
    <property type="component" value="Unassembled WGS sequence"/>
</dbReference>
<accession>A0A8J4YAH1</accession>
<protein>
    <submittedName>
        <fullName evidence="1">Uncharacterized protein</fullName>
    </submittedName>
</protein>
<reference evidence="1" key="1">
    <citation type="submission" date="2020-07" db="EMBL/GenBank/DDBJ databases">
        <title>The High-quality genome of the commercially important snow crab, Chionoecetes opilio.</title>
        <authorList>
            <person name="Jeong J.-H."/>
            <person name="Ryu S."/>
        </authorList>
    </citation>
    <scope>NUCLEOTIDE SEQUENCE</scope>
    <source>
        <strain evidence="1">MADBK_172401_WGS</strain>
        <tissue evidence="1">Digestive gland</tissue>
    </source>
</reference>
<dbReference type="AlphaFoldDB" id="A0A8J4YAH1"/>
<comment type="caution">
    <text evidence="1">The sequence shown here is derived from an EMBL/GenBank/DDBJ whole genome shotgun (WGS) entry which is preliminary data.</text>
</comment>
<name>A0A8J4YAH1_CHIOP</name>
<organism evidence="1 2">
    <name type="scientific">Chionoecetes opilio</name>
    <name type="common">Atlantic snow crab</name>
    <name type="synonym">Cancer opilio</name>
    <dbReference type="NCBI Taxonomy" id="41210"/>
    <lineage>
        <taxon>Eukaryota</taxon>
        <taxon>Metazoa</taxon>
        <taxon>Ecdysozoa</taxon>
        <taxon>Arthropoda</taxon>
        <taxon>Crustacea</taxon>
        <taxon>Multicrustacea</taxon>
        <taxon>Malacostraca</taxon>
        <taxon>Eumalacostraca</taxon>
        <taxon>Eucarida</taxon>
        <taxon>Decapoda</taxon>
        <taxon>Pleocyemata</taxon>
        <taxon>Brachyura</taxon>
        <taxon>Eubrachyura</taxon>
        <taxon>Majoidea</taxon>
        <taxon>Majidae</taxon>
        <taxon>Chionoecetes</taxon>
    </lineage>
</organism>
<sequence>MIQNHVQACIQNAEGCVLLGGSKDKLGRASGYVCMIHFLSSLKVFPGPFLWKLLMFFSVPSRWCCPLNGFFSSHGRKPFLQASSAFTQLVQSHALLSSGPPSPLTLILLHDPDSTTKSLRRILKPFPMVGRRLQIVWKTPPPMKFLELPFFREPGSFGKSACKHANIFLNCKDA</sequence>
<dbReference type="EMBL" id="JACEEZ010007011">
    <property type="protein sequence ID" value="KAG0724375.1"/>
    <property type="molecule type" value="Genomic_DNA"/>
</dbReference>
<keyword evidence="2" id="KW-1185">Reference proteome</keyword>